<comment type="caution">
    <text evidence="3">The sequence shown here is derived from an EMBL/GenBank/DDBJ whole genome shotgun (WGS) entry which is preliminary data.</text>
</comment>
<dbReference type="AlphaFoldDB" id="K2PTK2"/>
<name>K2PTK2_9FLAO</name>
<dbReference type="Pfam" id="PF26604">
    <property type="entry name" value="CBU_0592"/>
    <property type="match status" value="1"/>
</dbReference>
<evidence type="ECO:0000259" key="2">
    <source>
        <dbReference type="Pfam" id="PF26604"/>
    </source>
</evidence>
<organism evidence="3 4">
    <name type="scientific">Galbibacter marinus</name>
    <dbReference type="NCBI Taxonomy" id="555500"/>
    <lineage>
        <taxon>Bacteria</taxon>
        <taxon>Pseudomonadati</taxon>
        <taxon>Bacteroidota</taxon>
        <taxon>Flavobacteriia</taxon>
        <taxon>Flavobacteriales</taxon>
        <taxon>Flavobacteriaceae</taxon>
        <taxon>Galbibacter</taxon>
    </lineage>
</organism>
<evidence type="ECO:0000313" key="4">
    <source>
        <dbReference type="Proteomes" id="UP000007364"/>
    </source>
</evidence>
<keyword evidence="1" id="KW-1133">Transmembrane helix</keyword>
<proteinExistence type="predicted"/>
<dbReference type="RefSeq" id="WP_008990875.1">
    <property type="nucleotide sequence ID" value="NZ_AMSG01000004.1"/>
</dbReference>
<dbReference type="eggNOG" id="ENOG50336YH">
    <property type="taxonomic scope" value="Bacteria"/>
</dbReference>
<keyword evidence="1" id="KW-0812">Transmembrane</keyword>
<evidence type="ECO:0000256" key="1">
    <source>
        <dbReference type="SAM" id="Phobius"/>
    </source>
</evidence>
<evidence type="ECO:0000313" key="3">
    <source>
        <dbReference type="EMBL" id="EKF55885.1"/>
    </source>
</evidence>
<dbReference type="STRING" id="555500.I215_05015"/>
<protein>
    <recommendedName>
        <fullName evidence="2">CBU-0592-like domain-containing protein</fullName>
    </recommendedName>
</protein>
<dbReference type="NCBIfam" id="NF047864">
    <property type="entry name" value="CBU_0592_membra"/>
    <property type="match status" value="1"/>
</dbReference>
<dbReference type="InterPro" id="IPR058058">
    <property type="entry name" value="CBU_0592-like"/>
</dbReference>
<feature type="transmembrane region" description="Helical" evidence="1">
    <location>
        <begin position="6"/>
        <end position="24"/>
    </location>
</feature>
<dbReference type="EMBL" id="AMSG01000004">
    <property type="protein sequence ID" value="EKF55885.1"/>
    <property type="molecule type" value="Genomic_DNA"/>
</dbReference>
<feature type="transmembrane region" description="Helical" evidence="1">
    <location>
        <begin position="31"/>
        <end position="52"/>
    </location>
</feature>
<feature type="transmembrane region" description="Helical" evidence="1">
    <location>
        <begin position="58"/>
        <end position="79"/>
    </location>
</feature>
<keyword evidence="4" id="KW-1185">Reference proteome</keyword>
<gene>
    <name evidence="3" type="ORF">I215_05015</name>
</gene>
<dbReference type="Proteomes" id="UP000007364">
    <property type="component" value="Unassembled WGS sequence"/>
</dbReference>
<sequence length="81" mass="8937">MEIFTIIGWIGAVVYVTAYLLLVLKKISSDGWLYHLLNFFGAVCLIANGVVLADFPNVAVNAIWAAIAVFAIVRIVFFFRG</sequence>
<keyword evidence="1" id="KW-0472">Membrane</keyword>
<accession>K2PTK2</accession>
<feature type="domain" description="CBU-0592-like" evidence="2">
    <location>
        <begin position="5"/>
        <end position="76"/>
    </location>
</feature>
<reference evidence="3 4" key="1">
    <citation type="journal article" date="2012" name="J. Bacteriol.">
        <title>Genome Sequence of Galbibacter marinum Type Strain ck-I2-15.</title>
        <authorList>
            <person name="Lai Q."/>
            <person name="Li C."/>
            <person name="Shao Z."/>
        </authorList>
    </citation>
    <scope>NUCLEOTIDE SEQUENCE [LARGE SCALE GENOMIC DNA]</scope>
    <source>
        <strain evidence="4">ck-I2-15</strain>
    </source>
</reference>